<evidence type="ECO:0000313" key="2">
    <source>
        <dbReference type="Proteomes" id="UP000036458"/>
    </source>
</evidence>
<gene>
    <name evidence="1" type="ORF">TH63_17040</name>
</gene>
<reference evidence="1 2" key="1">
    <citation type="submission" date="2015-01" db="EMBL/GenBank/DDBJ databases">
        <title>Rufibacter sp./DG31D/ whole genome sequencing.</title>
        <authorList>
            <person name="Kim M.K."/>
            <person name="Srinivasan S."/>
            <person name="Lee J.-J."/>
        </authorList>
    </citation>
    <scope>NUCLEOTIDE SEQUENCE [LARGE SCALE GENOMIC DNA]</scope>
    <source>
        <strain evidence="1 2">DG31D</strain>
    </source>
</reference>
<dbReference type="OrthoDB" id="7391735at2"/>
<dbReference type="EMBL" id="CP010777">
    <property type="protein sequence ID" value="AKQ46958.1"/>
    <property type="molecule type" value="Genomic_DNA"/>
</dbReference>
<dbReference type="PATRIC" id="fig|1379910.4.peg.3712"/>
<accession>A0A0H4VNS3</accession>
<dbReference type="STRING" id="1379910.TH63_17040"/>
<keyword evidence="2" id="KW-1185">Reference proteome</keyword>
<dbReference type="KEGG" id="ruf:TH63_17040"/>
<evidence type="ECO:0000313" key="1">
    <source>
        <dbReference type="EMBL" id="AKQ46958.1"/>
    </source>
</evidence>
<organism evidence="1 2">
    <name type="scientific">Rufibacter radiotolerans</name>
    <dbReference type="NCBI Taxonomy" id="1379910"/>
    <lineage>
        <taxon>Bacteria</taxon>
        <taxon>Pseudomonadati</taxon>
        <taxon>Bacteroidota</taxon>
        <taxon>Cytophagia</taxon>
        <taxon>Cytophagales</taxon>
        <taxon>Hymenobacteraceae</taxon>
        <taxon>Rufibacter</taxon>
    </lineage>
</organism>
<protein>
    <recommendedName>
        <fullName evidence="3">YkgJ family cysteine cluster protein</fullName>
    </recommendedName>
</protein>
<evidence type="ECO:0008006" key="3">
    <source>
        <dbReference type="Google" id="ProtNLM"/>
    </source>
</evidence>
<dbReference type="AlphaFoldDB" id="A0A0H4VNS3"/>
<sequence>MDDSTNICLACGFCCDGTVVGFVQVGREELPALKEFTDIGNANGEGFFLQPCKNYCDGCSIYSKRPRQCASFECALLESLGQKRLDYDSAIKIVDEVRQKKIAIEGMLALLPFELQSQSFYFKMAELKKLLRSNKPEVSLAPDHLNLISDLDQLDRMLSKEFGVSLFD</sequence>
<dbReference type="RefSeq" id="WP_048922008.1">
    <property type="nucleotide sequence ID" value="NZ_CP010777.1"/>
</dbReference>
<proteinExistence type="predicted"/>
<dbReference type="Proteomes" id="UP000036458">
    <property type="component" value="Chromosome"/>
</dbReference>
<name>A0A0H4VNS3_9BACT</name>